<keyword evidence="2" id="KW-1185">Reference proteome</keyword>
<reference evidence="1" key="1">
    <citation type="submission" date="2022-05" db="EMBL/GenBank/DDBJ databases">
        <title>Impact of host demography and evolutionary history on endosymbiont molecular evolution: a test in carpenter ants (Genus Camponotus) and their Blochmannia endosymbionts.</title>
        <authorList>
            <person name="Manthey J.D."/>
            <person name="Giron J.C."/>
            <person name="Hruska J.P."/>
        </authorList>
    </citation>
    <scope>NUCLEOTIDE SEQUENCE</scope>
    <source>
        <strain evidence="1">C-006</strain>
    </source>
</reference>
<evidence type="ECO:0000313" key="1">
    <source>
        <dbReference type="EMBL" id="URJ24902.1"/>
    </source>
</evidence>
<accession>A0ABY4SSE8</accession>
<protein>
    <submittedName>
        <fullName evidence="1">Penicillin-binding protein activator LpoB</fullName>
    </submittedName>
</protein>
<organism evidence="1 2">
    <name type="scientific">Candidatus Blochmannia ocreatus</name>
    <name type="common">nom. nud.</name>
    <dbReference type="NCBI Taxonomy" id="251538"/>
    <lineage>
        <taxon>Bacteria</taxon>
        <taxon>Pseudomonadati</taxon>
        <taxon>Pseudomonadota</taxon>
        <taxon>Gammaproteobacteria</taxon>
        <taxon>Enterobacterales</taxon>
        <taxon>Enterobacteriaceae</taxon>
        <taxon>ant endosymbionts</taxon>
        <taxon>Candidatus Blochmanniella</taxon>
    </lineage>
</organism>
<sequence length="166" mass="18853">MVFFCNGVGMSSKNIDLLCTTPVVLSPKKISLVDWKPILLNILKKNLFFDILEKDSVLLVNIIKNNTNGILQIYNITNTLIQCIIENVKSYSVINMDTLYYAYRIFGVFPEYNENSYNFSIKIANYLKANYVLYSIACGNADKPNLEFQLISVKSGEIIYVMYGAA</sequence>
<evidence type="ECO:0000313" key="2">
    <source>
        <dbReference type="Proteomes" id="UP001056834"/>
    </source>
</evidence>
<dbReference type="Proteomes" id="UP001056834">
    <property type="component" value="Chromosome"/>
</dbReference>
<dbReference type="PANTHER" id="PTHR40593">
    <property type="entry name" value="PENICILLIN-BINDING PROTEIN ACTIVATOR LPOB"/>
    <property type="match status" value="1"/>
</dbReference>
<dbReference type="RefSeq" id="WP_250223026.1">
    <property type="nucleotide sequence ID" value="NZ_CP097762.1"/>
</dbReference>
<proteinExistence type="predicted"/>
<dbReference type="Gene3D" id="3.40.50.10610">
    <property type="entry name" value="ABC-type transport auxiliary lipoprotein component"/>
    <property type="match status" value="1"/>
</dbReference>
<name>A0ABY4SSE8_9ENTR</name>
<dbReference type="InterPro" id="IPR014094">
    <property type="entry name" value="LpoB"/>
</dbReference>
<dbReference type="PANTHER" id="PTHR40593:SF1">
    <property type="entry name" value="PENICILLIN-BINDING PROTEIN ACTIVATOR LPOB"/>
    <property type="match status" value="1"/>
</dbReference>
<dbReference type="EMBL" id="CP097762">
    <property type="protein sequence ID" value="URJ24902.1"/>
    <property type="molecule type" value="Genomic_DNA"/>
</dbReference>
<gene>
    <name evidence="1" type="ORF">M9405_01920</name>
</gene>
<dbReference type="Pfam" id="PF13036">
    <property type="entry name" value="LpoB"/>
    <property type="match status" value="1"/>
</dbReference>